<organism evidence="2 3">
    <name type="scientific">Peribacillus butanolivorans</name>
    <dbReference type="NCBI Taxonomy" id="421767"/>
    <lineage>
        <taxon>Bacteria</taxon>
        <taxon>Bacillati</taxon>
        <taxon>Bacillota</taxon>
        <taxon>Bacilli</taxon>
        <taxon>Bacillales</taxon>
        <taxon>Bacillaceae</taxon>
        <taxon>Peribacillus</taxon>
    </lineage>
</organism>
<dbReference type="AlphaFoldDB" id="A0AAX0S4I1"/>
<dbReference type="RefSeq" id="WP_098175871.1">
    <property type="nucleotide sequence ID" value="NZ_JBLOIZ010000011.1"/>
</dbReference>
<sequence length="287" mass="32935">MLDFDALWDYNQPEETEQKFISLLMQAEDSGNIGYLAELLTQIARSQGLQAKCRIAHETLDRAERLLKEDLVVARIRYFLERGRVFNSSSRSMDAIPLFLNAWELGIQSSEDYYAVDAAHMLGIAESTPEKRMEWNLKALDYAEKSPKASHWLGSLYNNIGWAQVENGKLEEALELFKRALEFRKVQGTPNSVFIAKWSVAKVLRLMGQVDESIAIQMELLAETEQTSEPDGYVYEEVAECLLLLNRSEEAQQYFSFCYDRLILDNFLATKDPERIVRIKELAGRSV</sequence>
<proteinExistence type="predicted"/>
<dbReference type="Proteomes" id="UP000220106">
    <property type="component" value="Unassembled WGS sequence"/>
</dbReference>
<gene>
    <name evidence="2" type="ORF">CN689_10845</name>
</gene>
<protein>
    <recommendedName>
        <fullName evidence="4">Tetratricopeptide repeat protein</fullName>
    </recommendedName>
</protein>
<comment type="caution">
    <text evidence="2">The sequence shown here is derived from an EMBL/GenBank/DDBJ whole genome shotgun (WGS) entry which is preliminary data.</text>
</comment>
<keyword evidence="1" id="KW-0802">TPR repeat</keyword>
<dbReference type="Pfam" id="PF13374">
    <property type="entry name" value="TPR_10"/>
    <property type="match status" value="1"/>
</dbReference>
<name>A0AAX0S4I1_9BACI</name>
<feature type="repeat" description="TPR" evidence="1">
    <location>
        <begin position="154"/>
        <end position="187"/>
    </location>
</feature>
<evidence type="ECO:0000313" key="2">
    <source>
        <dbReference type="EMBL" id="PEJ33929.1"/>
    </source>
</evidence>
<dbReference type="InterPro" id="IPR011990">
    <property type="entry name" value="TPR-like_helical_dom_sf"/>
</dbReference>
<dbReference type="EMBL" id="NUEQ01000015">
    <property type="protein sequence ID" value="PEJ33929.1"/>
    <property type="molecule type" value="Genomic_DNA"/>
</dbReference>
<dbReference type="PROSITE" id="PS50005">
    <property type="entry name" value="TPR"/>
    <property type="match status" value="1"/>
</dbReference>
<dbReference type="Gene3D" id="1.25.40.10">
    <property type="entry name" value="Tetratricopeptide repeat domain"/>
    <property type="match status" value="1"/>
</dbReference>
<reference evidence="2 3" key="1">
    <citation type="submission" date="2017-09" db="EMBL/GenBank/DDBJ databases">
        <title>Large-scale bioinformatics analysis of Bacillus genomes uncovers conserved roles of natural products in bacterial physiology.</title>
        <authorList>
            <consortium name="Agbiome Team Llc"/>
            <person name="Bleich R.M."/>
            <person name="Kirk G.J."/>
            <person name="Santa Maria K.C."/>
            <person name="Allen S.E."/>
            <person name="Farag S."/>
            <person name="Shank E.A."/>
            <person name="Bowers A."/>
        </authorList>
    </citation>
    <scope>NUCLEOTIDE SEQUENCE [LARGE SCALE GENOMIC DNA]</scope>
    <source>
        <strain evidence="2 3">AFS003229</strain>
    </source>
</reference>
<evidence type="ECO:0000313" key="3">
    <source>
        <dbReference type="Proteomes" id="UP000220106"/>
    </source>
</evidence>
<accession>A0AAX0S4I1</accession>
<evidence type="ECO:0000256" key="1">
    <source>
        <dbReference type="PROSITE-ProRule" id="PRU00339"/>
    </source>
</evidence>
<evidence type="ECO:0008006" key="4">
    <source>
        <dbReference type="Google" id="ProtNLM"/>
    </source>
</evidence>
<dbReference type="SUPFAM" id="SSF48452">
    <property type="entry name" value="TPR-like"/>
    <property type="match status" value="1"/>
</dbReference>
<dbReference type="InterPro" id="IPR019734">
    <property type="entry name" value="TPR_rpt"/>
</dbReference>